<evidence type="ECO:0000313" key="8">
    <source>
        <dbReference type="Proteomes" id="UP001497600"/>
    </source>
</evidence>
<evidence type="ECO:0000256" key="3">
    <source>
        <dbReference type="ARBA" id="ARBA00022927"/>
    </source>
</evidence>
<accession>A0ABP0E6S4</accession>
<organism evidence="7 8">
    <name type="scientific">[Candida] anglica</name>
    <dbReference type="NCBI Taxonomy" id="148631"/>
    <lineage>
        <taxon>Eukaryota</taxon>
        <taxon>Fungi</taxon>
        <taxon>Dikarya</taxon>
        <taxon>Ascomycota</taxon>
        <taxon>Saccharomycotina</taxon>
        <taxon>Pichiomycetes</taxon>
        <taxon>Debaryomycetaceae</taxon>
        <taxon>Kurtzmaniella</taxon>
    </lineage>
</organism>
<protein>
    <submittedName>
        <fullName evidence="7">Adaptin medium chain homolog Apm2p</fullName>
    </submittedName>
</protein>
<dbReference type="Gene3D" id="2.60.40.1170">
    <property type="entry name" value="Mu homology domain, subdomain B"/>
    <property type="match status" value="2"/>
</dbReference>
<evidence type="ECO:0000256" key="1">
    <source>
        <dbReference type="ARBA" id="ARBA00004308"/>
    </source>
</evidence>
<evidence type="ECO:0000313" key="7">
    <source>
        <dbReference type="EMBL" id="CAK7895579.1"/>
    </source>
</evidence>
<dbReference type="SUPFAM" id="SSF49447">
    <property type="entry name" value="Second domain of Mu2 adaptin subunit (ap50) of ap2 adaptor"/>
    <property type="match status" value="1"/>
</dbReference>
<sequence length="689" mass="78712">MISALYILHRPDNSLPFSENDLLIQRRYHNDLPSHTLVLDLFCTITQKEKPHERSPFLLVHGISYMSVMGDYDILFLAVSRRNANAMSTVIFLHNLNKVLHHYLCLPHISKPDQSTGVSTEKGKSSHVTHLNRDVITDNLHVIHELFDECMDFGVIQTTDYNILKEYIKVEVNRPKLEATGDGIYSSSSSSDDEDDATSLQKWNRNRKSKKSKKKKKNAKDVSNIKSTHNHAISTQITGEDSRINSSILRSSSSSISWRPKGIFYAKNEIYIDIIEECFFVFDLETSSVRRNDIFGRCEVKSYLSGMPTCKIGFNEQHVSVIDNDDDDGSRMKRDLLEKDQNNDTQNGQIVNNSEKTDEEEGEDHEREGNMIAKSIDDDDEEEDDEHDENDHELEIAELEENSLDSSAKKRAKKRRKRHIPITNIQFHQCIQLGSIYNDNLVYFIPPDDKFTLLSYHVEQEKQKRKSPLITLNPIFKIIKHSKTLQVMCTLSTQFKKRLHAQNLVMKIPVNPKLFELDGKIPMKFKAQIGEVSYKIDSGELVWKIEDIPGGSTNKKMMAELKLVNVPNEDKISATIYNKFENNSSLTDTNSDDDTIGELDRFYGVSGASGPSKSSQVTTIVNDTPNDVLVSFSIPMLSYSGLKLTYLRVEEEQMKYTSFPWIRYKTESGIVGTKASYRFRLGVTSFSIV</sequence>
<dbReference type="InterPro" id="IPR028565">
    <property type="entry name" value="MHD"/>
</dbReference>
<feature type="compositionally biased region" description="Acidic residues" evidence="5">
    <location>
        <begin position="377"/>
        <end position="388"/>
    </location>
</feature>
<keyword evidence="2" id="KW-0813">Transport</keyword>
<dbReference type="Pfam" id="PF00928">
    <property type="entry name" value="Adap_comp_sub"/>
    <property type="match status" value="1"/>
</dbReference>
<evidence type="ECO:0000256" key="2">
    <source>
        <dbReference type="ARBA" id="ARBA00022448"/>
    </source>
</evidence>
<dbReference type="SUPFAM" id="SSF64356">
    <property type="entry name" value="SNARE-like"/>
    <property type="match status" value="1"/>
</dbReference>
<dbReference type="InterPro" id="IPR018240">
    <property type="entry name" value="Clathrin_mu_CS"/>
</dbReference>
<dbReference type="PANTHER" id="PTHR10529">
    <property type="entry name" value="AP COMPLEX SUBUNIT MU"/>
    <property type="match status" value="1"/>
</dbReference>
<dbReference type="Gene3D" id="3.30.450.60">
    <property type="match status" value="1"/>
</dbReference>
<proteinExistence type="predicted"/>
<comment type="subcellular location">
    <subcellularLocation>
        <location evidence="1">Endomembrane system</location>
    </subcellularLocation>
</comment>
<dbReference type="InterPro" id="IPR050431">
    <property type="entry name" value="Adaptor_comp_med_subunit"/>
</dbReference>
<dbReference type="InterPro" id="IPR036168">
    <property type="entry name" value="AP2_Mu_C_sf"/>
</dbReference>
<feature type="domain" description="MHD" evidence="6">
    <location>
        <begin position="267"/>
        <end position="674"/>
    </location>
</feature>
<evidence type="ECO:0000256" key="4">
    <source>
        <dbReference type="ARBA" id="ARBA00023136"/>
    </source>
</evidence>
<dbReference type="Proteomes" id="UP001497600">
    <property type="component" value="Chromosome B"/>
</dbReference>
<name>A0ABP0E6S4_9ASCO</name>
<feature type="compositionally biased region" description="Basic residues" evidence="5">
    <location>
        <begin position="204"/>
        <end position="218"/>
    </location>
</feature>
<dbReference type="InterPro" id="IPR011012">
    <property type="entry name" value="Longin-like_dom_sf"/>
</dbReference>
<evidence type="ECO:0000256" key="5">
    <source>
        <dbReference type="SAM" id="MobiDB-lite"/>
    </source>
</evidence>
<feature type="compositionally biased region" description="Polar residues" evidence="5">
    <location>
        <begin position="343"/>
        <end position="354"/>
    </location>
</feature>
<reference evidence="7 8" key="1">
    <citation type="submission" date="2024-01" db="EMBL/GenBank/DDBJ databases">
        <authorList>
            <consortium name="Genoscope - CEA"/>
            <person name="William W."/>
        </authorList>
    </citation>
    <scope>NUCLEOTIDE SEQUENCE [LARGE SCALE GENOMIC DNA]</scope>
    <source>
        <strain evidence="7 8">29B2s-10</strain>
    </source>
</reference>
<keyword evidence="3" id="KW-0653">Protein transport</keyword>
<keyword evidence="4" id="KW-0472">Membrane</keyword>
<gene>
    <name evidence="7" type="primary">APM2</name>
    <name evidence="7" type="ORF">CAAN4_B00980</name>
</gene>
<dbReference type="EMBL" id="OZ004254">
    <property type="protein sequence ID" value="CAK7895579.1"/>
    <property type="molecule type" value="Genomic_DNA"/>
</dbReference>
<dbReference type="PROSITE" id="PS51072">
    <property type="entry name" value="MHD"/>
    <property type="match status" value="1"/>
</dbReference>
<evidence type="ECO:0000259" key="6">
    <source>
        <dbReference type="PROSITE" id="PS51072"/>
    </source>
</evidence>
<dbReference type="PROSITE" id="PS00990">
    <property type="entry name" value="CLAT_ADAPTOR_M_1"/>
    <property type="match status" value="1"/>
</dbReference>
<feature type="region of interest" description="Disordered" evidence="5">
    <location>
        <begin position="337"/>
        <end position="417"/>
    </location>
</feature>
<feature type="region of interest" description="Disordered" evidence="5">
    <location>
        <begin position="181"/>
        <end position="225"/>
    </location>
</feature>
<keyword evidence="8" id="KW-1185">Reference proteome</keyword>